<dbReference type="InterPro" id="IPR016160">
    <property type="entry name" value="Ald_DH_CS_CYS"/>
</dbReference>
<dbReference type="AlphaFoldDB" id="A0A136J847"/>
<dbReference type="InterPro" id="IPR016162">
    <property type="entry name" value="Ald_DH_N"/>
</dbReference>
<dbReference type="FunFam" id="3.40.309.10:FF:000002">
    <property type="entry name" value="Methylmalonate-semialdehyde dehydrogenase (Acylating)"/>
    <property type="match status" value="1"/>
</dbReference>
<proteinExistence type="inferred from homology"/>
<dbReference type="Proteomes" id="UP000070501">
    <property type="component" value="Unassembled WGS sequence"/>
</dbReference>
<dbReference type="SUPFAM" id="SSF53720">
    <property type="entry name" value="ALDH-like"/>
    <property type="match status" value="1"/>
</dbReference>
<evidence type="ECO:0000313" key="7">
    <source>
        <dbReference type="EMBL" id="KXJ93339.1"/>
    </source>
</evidence>
<name>A0A136J847_9PEZI</name>
<evidence type="ECO:0000256" key="4">
    <source>
        <dbReference type="ARBA" id="ARBA00023027"/>
    </source>
</evidence>
<dbReference type="GO" id="GO:0004491">
    <property type="term" value="F:methylmalonate-semialdehyde dehydrogenase (acylating, NAD) activity"/>
    <property type="evidence" value="ECO:0007669"/>
    <property type="project" value="UniProtKB-EC"/>
</dbReference>
<evidence type="ECO:0000259" key="6">
    <source>
        <dbReference type="Pfam" id="PF00171"/>
    </source>
</evidence>
<dbReference type="InterPro" id="IPR016161">
    <property type="entry name" value="Ald_DH/histidinol_DH"/>
</dbReference>
<feature type="compositionally biased region" description="Low complexity" evidence="5">
    <location>
        <begin position="53"/>
        <end position="62"/>
    </location>
</feature>
<dbReference type="NCBIfam" id="TIGR01722">
    <property type="entry name" value="MMSDH"/>
    <property type="match status" value="1"/>
</dbReference>
<dbReference type="STRING" id="196109.A0A136J847"/>
<dbReference type="PANTHER" id="PTHR43866:SF3">
    <property type="entry name" value="METHYLMALONATE-SEMIALDEHYDE DEHYDROGENASE [ACYLATING], MITOCHONDRIAL"/>
    <property type="match status" value="1"/>
</dbReference>
<dbReference type="EC" id="1.2.1.27" evidence="2"/>
<dbReference type="GO" id="GO:0005739">
    <property type="term" value="C:mitochondrion"/>
    <property type="evidence" value="ECO:0007669"/>
    <property type="project" value="TreeGrafter"/>
</dbReference>
<dbReference type="Gene3D" id="3.40.309.10">
    <property type="entry name" value="Aldehyde Dehydrogenase, Chain A, domain 2"/>
    <property type="match status" value="1"/>
</dbReference>
<keyword evidence="3" id="KW-0560">Oxidoreductase</keyword>
<dbReference type="EMBL" id="KQ964248">
    <property type="protein sequence ID" value="KXJ93339.1"/>
    <property type="molecule type" value="Genomic_DNA"/>
</dbReference>
<evidence type="ECO:0000256" key="2">
    <source>
        <dbReference type="ARBA" id="ARBA00013048"/>
    </source>
</evidence>
<gene>
    <name evidence="7" type="ORF">Micbo1qcDRAFT_194550</name>
</gene>
<evidence type="ECO:0000256" key="5">
    <source>
        <dbReference type="SAM" id="MobiDB-lite"/>
    </source>
</evidence>
<evidence type="ECO:0000256" key="3">
    <source>
        <dbReference type="ARBA" id="ARBA00023002"/>
    </source>
</evidence>
<sequence>MDPGAPLPSAGSPLLSLSGSAVEPQYTFSTSIQSSPPPKRPRNGSTNSYYGKPISSSDSSIPSPGAAHNFLNNEFVLSQARTWIKLYNPTTQRFTTRVPESTATEAQNAVAAAAAAQPGWAATPLVKRRSHMLDLLFVLKQNAQLIKQCLTGEIGKTMADAEAEFERGFDAVETACAGSRQMAGTHHPSQSLETHTVNEPLGVCLSITPFNFPFMIPMWSIPYAIIAGNTVVLKPSEKAPGVTHITAQCFLQAGFPPGIINIVHGTKPCVDTLLAQPAIRAVSFVGSEIAGERIYEHARATRKRVQAECSGKNHGVVLPDANKFKTLFAIVGGAFGFAGQRCMALSVVVLVGPDTRSWLADLVGIAQSLVVGSPFNPAVTMGPVVSAAAKARIEGVISAAEEEGATVLLDGRAYSVPEYPDGNFVGPTILTDVKRYMSCYQEEIFGPVLVCMEVDTLEEAIDLVNTNRYGIGCTIFTGSPNTAQTFQRSVNIGQIGVNVPVLAASGSILRTGNKDSFLGDNNVQGRGGFDFFTETKTITTLWH</sequence>
<keyword evidence="8" id="KW-1185">Reference proteome</keyword>
<dbReference type="Pfam" id="PF00171">
    <property type="entry name" value="Aldedh"/>
    <property type="match status" value="1"/>
</dbReference>
<dbReference type="PROSITE" id="PS00070">
    <property type="entry name" value="ALDEHYDE_DEHYDR_CYS"/>
    <property type="match status" value="1"/>
</dbReference>
<evidence type="ECO:0000256" key="1">
    <source>
        <dbReference type="ARBA" id="ARBA00009986"/>
    </source>
</evidence>
<dbReference type="GO" id="GO:0006210">
    <property type="term" value="P:thymine catabolic process"/>
    <property type="evidence" value="ECO:0007669"/>
    <property type="project" value="TreeGrafter"/>
</dbReference>
<reference evidence="8" key="1">
    <citation type="submission" date="2016-02" db="EMBL/GenBank/DDBJ databases">
        <title>Draft genome sequence of Microdochium bolleyi, a fungal endophyte of beachgrass.</title>
        <authorList>
            <consortium name="DOE Joint Genome Institute"/>
            <person name="David A.S."/>
            <person name="May G."/>
            <person name="Haridas S."/>
            <person name="Lim J."/>
            <person name="Wang M."/>
            <person name="Labutti K."/>
            <person name="Lipzen A."/>
            <person name="Barry K."/>
            <person name="Grigoriev I.V."/>
        </authorList>
    </citation>
    <scope>NUCLEOTIDE SEQUENCE [LARGE SCALE GENOMIC DNA]</scope>
    <source>
        <strain evidence="8">J235TASD1</strain>
    </source>
</reference>
<organism evidence="7 8">
    <name type="scientific">Microdochium bolleyi</name>
    <dbReference type="NCBI Taxonomy" id="196109"/>
    <lineage>
        <taxon>Eukaryota</taxon>
        <taxon>Fungi</taxon>
        <taxon>Dikarya</taxon>
        <taxon>Ascomycota</taxon>
        <taxon>Pezizomycotina</taxon>
        <taxon>Sordariomycetes</taxon>
        <taxon>Xylariomycetidae</taxon>
        <taxon>Xylariales</taxon>
        <taxon>Microdochiaceae</taxon>
        <taxon>Microdochium</taxon>
    </lineage>
</organism>
<dbReference type="InParanoid" id="A0A136J847"/>
<protein>
    <recommendedName>
        <fullName evidence="2">methylmalonate-semialdehyde dehydrogenase (CoA acylating)</fullName>
        <ecNumber evidence="2">1.2.1.27</ecNumber>
    </recommendedName>
</protein>
<evidence type="ECO:0000313" key="8">
    <source>
        <dbReference type="Proteomes" id="UP000070501"/>
    </source>
</evidence>
<dbReference type="GO" id="GO:0006574">
    <property type="term" value="P:L-valine catabolic process"/>
    <property type="evidence" value="ECO:0007669"/>
    <property type="project" value="TreeGrafter"/>
</dbReference>
<comment type="similarity">
    <text evidence="1">Belongs to the aldehyde dehydrogenase family.</text>
</comment>
<dbReference type="Gene3D" id="3.40.605.10">
    <property type="entry name" value="Aldehyde Dehydrogenase, Chain A, domain 1"/>
    <property type="match status" value="1"/>
</dbReference>
<dbReference type="InterPro" id="IPR010061">
    <property type="entry name" value="MeMal-semiAld_DH"/>
</dbReference>
<accession>A0A136J847</accession>
<feature type="domain" description="Aldehyde dehydrogenase" evidence="6">
    <location>
        <begin position="76"/>
        <end position="538"/>
    </location>
</feature>
<keyword evidence="4" id="KW-0520">NAD</keyword>
<dbReference type="InterPro" id="IPR015590">
    <property type="entry name" value="Aldehyde_DH_dom"/>
</dbReference>
<dbReference type="PANTHER" id="PTHR43866">
    <property type="entry name" value="MALONATE-SEMIALDEHYDE DEHYDROGENASE"/>
    <property type="match status" value="1"/>
</dbReference>
<dbReference type="OrthoDB" id="310895at2759"/>
<feature type="region of interest" description="Disordered" evidence="5">
    <location>
        <begin position="26"/>
        <end position="62"/>
    </location>
</feature>
<dbReference type="InterPro" id="IPR016163">
    <property type="entry name" value="Ald_DH_C"/>
</dbReference>